<evidence type="ECO:0000256" key="5">
    <source>
        <dbReference type="ARBA" id="ARBA00022490"/>
    </source>
</evidence>
<proteinExistence type="inferred from homology"/>
<protein>
    <recommendedName>
        <fullName evidence="3 9">F-actin-capping protein subunit beta</fullName>
    </recommendedName>
</protein>
<reference evidence="10" key="1">
    <citation type="submission" date="2022-03" db="EMBL/GenBank/DDBJ databases">
        <authorList>
            <person name="Legras J.-L."/>
            <person name="Devillers H."/>
            <person name="Grondin C."/>
        </authorList>
    </citation>
    <scope>NUCLEOTIDE SEQUENCE</scope>
    <source>
        <strain evidence="10">CLIB 1423</strain>
    </source>
</reference>
<dbReference type="Pfam" id="PF01115">
    <property type="entry name" value="F_actin_cap_B"/>
    <property type="match status" value="1"/>
</dbReference>
<keyword evidence="11" id="KW-1185">Reference proteome</keyword>
<comment type="function">
    <text evidence="8 9">F-actin-capping proteins bind in a Ca(2+)-independent manner to the fast growing ends of actin filaments (barbed end) thereby blocking the exchange of subunits at these ends. Unlike other capping proteins (such as gelsolin and severin), these proteins do not sever actin filaments.</text>
</comment>
<dbReference type="InterPro" id="IPR043175">
    <property type="entry name" value="CAPZB_N"/>
</dbReference>
<dbReference type="FunFam" id="1.20.58.570:FF:000001">
    <property type="entry name" value="F-actin-capping protein subunit beta"/>
    <property type="match status" value="1"/>
</dbReference>
<dbReference type="AlphaFoldDB" id="A0A9P0QSY7"/>
<dbReference type="GO" id="GO:0000902">
    <property type="term" value="P:cell morphogenesis"/>
    <property type="evidence" value="ECO:0007669"/>
    <property type="project" value="TreeGrafter"/>
</dbReference>
<dbReference type="PANTHER" id="PTHR10619">
    <property type="entry name" value="F-ACTIN-CAPPING PROTEIN SUBUNIT BETA"/>
    <property type="match status" value="1"/>
</dbReference>
<evidence type="ECO:0000256" key="2">
    <source>
        <dbReference type="ARBA" id="ARBA00006039"/>
    </source>
</evidence>
<dbReference type="PANTHER" id="PTHR10619:SF0">
    <property type="entry name" value="F-ACTIN-CAPPING PROTEIN SUBUNIT BETA ISOFORMS 1 AND 2"/>
    <property type="match status" value="1"/>
</dbReference>
<dbReference type="InterPro" id="IPR001698">
    <property type="entry name" value="CAPZB"/>
</dbReference>
<evidence type="ECO:0000256" key="3">
    <source>
        <dbReference type="ARBA" id="ARBA00021859"/>
    </source>
</evidence>
<dbReference type="InterPro" id="IPR019771">
    <property type="entry name" value="F-actin_capping_bsu_CS"/>
</dbReference>
<dbReference type="GO" id="GO:0051015">
    <property type="term" value="F:actin filament binding"/>
    <property type="evidence" value="ECO:0007669"/>
    <property type="project" value="TreeGrafter"/>
</dbReference>
<keyword evidence="5 9" id="KW-0963">Cytoplasm</keyword>
<evidence type="ECO:0000256" key="6">
    <source>
        <dbReference type="ARBA" id="ARBA00023203"/>
    </source>
</evidence>
<keyword evidence="6 9" id="KW-0009">Actin-binding</keyword>
<comment type="subcellular location">
    <subcellularLocation>
        <location evidence="1 9">Cytoplasm</location>
        <location evidence="1 9">Cytoskeleton</location>
    </subcellularLocation>
</comment>
<dbReference type="InterPro" id="IPR037282">
    <property type="entry name" value="CapZ_alpha/beta"/>
</dbReference>
<dbReference type="GO" id="GO:0030036">
    <property type="term" value="P:actin cytoskeleton organization"/>
    <property type="evidence" value="ECO:0007669"/>
    <property type="project" value="InterPro"/>
</dbReference>
<dbReference type="PRINTS" id="PR00192">
    <property type="entry name" value="FACTINCAPB"/>
</dbReference>
<dbReference type="Proteomes" id="UP000837801">
    <property type="component" value="Unassembled WGS sequence"/>
</dbReference>
<name>A0A9P0QSY7_9ASCO</name>
<dbReference type="InterPro" id="IPR042276">
    <property type="entry name" value="CapZ_alpha/beta_2"/>
</dbReference>
<dbReference type="GO" id="GO:0008290">
    <property type="term" value="C:F-actin capping protein complex"/>
    <property type="evidence" value="ECO:0007669"/>
    <property type="project" value="UniProtKB-UniRule"/>
</dbReference>
<evidence type="ECO:0000256" key="4">
    <source>
        <dbReference type="ARBA" id="ARBA00022467"/>
    </source>
</evidence>
<evidence type="ECO:0000256" key="8">
    <source>
        <dbReference type="ARBA" id="ARBA00025389"/>
    </source>
</evidence>
<evidence type="ECO:0000256" key="9">
    <source>
        <dbReference type="RuleBase" id="RU365078"/>
    </source>
</evidence>
<dbReference type="OrthoDB" id="9979678at2759"/>
<accession>A0A9P0QSY7</accession>
<comment type="similarity">
    <text evidence="2 9">Belongs to the F-actin-capping protein beta subunit family.</text>
</comment>
<sequence length="276" mass="31169">MSYDKKFDASLDLLRRLNPQKVSAHLNDICTIVNDEELTQDLLSSVDVPLESRTCPDTGKEFLCCDYNRDGDSYRSPWSNKYVPAPSVNEDDPPPFPSDSLRQLETKANESFDIYRDLYYEGSGISSVYLWDTEDEETLDSFAGVVLLKKQTDDKSGSWDSIHVFEVIAEGSGSALYKVTSSVILDLSKTNLNLSGSLTRQLEQSSAFGSVNLETSHLVNLGTLIEKSEYNLRNLLQDVYFDKLKDIVMKDLRSDVSSQREDDERQSEVIKSLKEL</sequence>
<dbReference type="Gene3D" id="3.90.1150.210">
    <property type="entry name" value="F-actin capping protein, beta subunit"/>
    <property type="match status" value="1"/>
</dbReference>
<dbReference type="Gene3D" id="1.20.58.570">
    <property type="match status" value="1"/>
</dbReference>
<evidence type="ECO:0000256" key="1">
    <source>
        <dbReference type="ARBA" id="ARBA00004245"/>
    </source>
</evidence>
<gene>
    <name evidence="10" type="primary">CAP2</name>
    <name evidence="10" type="ORF">CLIB1423_21S00430</name>
</gene>
<dbReference type="SUPFAM" id="SSF90096">
    <property type="entry name" value="Subunits of heterodimeric actin filament capping protein Capz"/>
    <property type="match status" value="1"/>
</dbReference>
<dbReference type="EMBL" id="CAKXYY010000021">
    <property type="protein sequence ID" value="CAH2355038.1"/>
    <property type="molecule type" value="Genomic_DNA"/>
</dbReference>
<dbReference type="GO" id="GO:0051016">
    <property type="term" value="P:barbed-end actin filament capping"/>
    <property type="evidence" value="ECO:0007669"/>
    <property type="project" value="UniProtKB-UniRule"/>
</dbReference>
<organism evidence="10 11">
    <name type="scientific">[Candida] railenensis</name>
    <dbReference type="NCBI Taxonomy" id="45579"/>
    <lineage>
        <taxon>Eukaryota</taxon>
        <taxon>Fungi</taxon>
        <taxon>Dikarya</taxon>
        <taxon>Ascomycota</taxon>
        <taxon>Saccharomycotina</taxon>
        <taxon>Pichiomycetes</taxon>
        <taxon>Debaryomycetaceae</taxon>
        <taxon>Kurtzmaniella</taxon>
    </lineage>
</organism>
<comment type="caution">
    <text evidence="10">The sequence shown here is derived from an EMBL/GenBank/DDBJ whole genome shotgun (WGS) entry which is preliminary data.</text>
</comment>
<evidence type="ECO:0000313" key="10">
    <source>
        <dbReference type="EMBL" id="CAH2355038.1"/>
    </source>
</evidence>
<keyword evidence="7 9" id="KW-0206">Cytoskeleton</keyword>
<keyword evidence="4 9" id="KW-0117">Actin capping</keyword>
<dbReference type="GO" id="GO:0030479">
    <property type="term" value="C:actin cortical patch"/>
    <property type="evidence" value="ECO:0007669"/>
    <property type="project" value="TreeGrafter"/>
</dbReference>
<comment type="subunit">
    <text evidence="9">Heterodimer of an alpha and a beta subunit.</text>
</comment>
<evidence type="ECO:0000313" key="11">
    <source>
        <dbReference type="Proteomes" id="UP000837801"/>
    </source>
</evidence>
<evidence type="ECO:0000256" key="7">
    <source>
        <dbReference type="ARBA" id="ARBA00023212"/>
    </source>
</evidence>
<dbReference type="PROSITE" id="PS00231">
    <property type="entry name" value="F_ACTIN_CAPPING_BETA"/>
    <property type="match status" value="1"/>
</dbReference>